<feature type="domain" description="Histidine kinase" evidence="13">
    <location>
        <begin position="141"/>
        <end position="354"/>
    </location>
</feature>
<dbReference type="Gene3D" id="1.10.287.130">
    <property type="match status" value="1"/>
</dbReference>
<evidence type="ECO:0000256" key="1">
    <source>
        <dbReference type="ARBA" id="ARBA00000085"/>
    </source>
</evidence>
<dbReference type="GO" id="GO:0016036">
    <property type="term" value="P:cellular response to phosphate starvation"/>
    <property type="evidence" value="ECO:0007669"/>
    <property type="project" value="TreeGrafter"/>
</dbReference>
<dbReference type="RefSeq" id="WP_212697275.1">
    <property type="nucleotide sequence ID" value="NZ_CP058649.1"/>
</dbReference>
<feature type="transmembrane region" description="Helical" evidence="12">
    <location>
        <begin position="51"/>
        <end position="73"/>
    </location>
</feature>
<comment type="catalytic activity">
    <reaction evidence="1">
        <text>ATP + protein L-histidine = ADP + protein N-phospho-L-histidine.</text>
        <dbReference type="EC" id="2.7.13.3"/>
    </reaction>
</comment>
<keyword evidence="4" id="KW-1003">Cell membrane</keyword>
<evidence type="ECO:0000256" key="3">
    <source>
        <dbReference type="ARBA" id="ARBA00012438"/>
    </source>
</evidence>
<keyword evidence="15" id="KW-1185">Reference proteome</keyword>
<keyword evidence="5" id="KW-0597">Phosphoprotein</keyword>
<dbReference type="PRINTS" id="PR00344">
    <property type="entry name" value="BCTRLSENSOR"/>
</dbReference>
<dbReference type="InterPro" id="IPR036890">
    <property type="entry name" value="HATPase_C_sf"/>
</dbReference>
<evidence type="ECO:0000259" key="13">
    <source>
        <dbReference type="PROSITE" id="PS50109"/>
    </source>
</evidence>
<evidence type="ECO:0000256" key="11">
    <source>
        <dbReference type="ARBA" id="ARBA00023136"/>
    </source>
</evidence>
<protein>
    <recommendedName>
        <fullName evidence="3">histidine kinase</fullName>
        <ecNumber evidence="3">2.7.13.3</ecNumber>
    </recommendedName>
</protein>
<dbReference type="GO" id="GO:0005886">
    <property type="term" value="C:plasma membrane"/>
    <property type="evidence" value="ECO:0007669"/>
    <property type="project" value="UniProtKB-SubCell"/>
</dbReference>
<sequence>MTGLYSDEKIKRYIKGLFIGYVAVALFCCGLIGIRYFNIMPMSKTFQYNSMLVALVMPLIATFLIGYHIVAYIHEHLNRTSGHIARAMNNNFKEEDYIPVKYKEGALYSLDYQMAALVNKLYTNQDQFNEERKRLNSLVTEVAHQLKTPIAAIKLFYSLLHDSQISQEEKEGVMIKLSDEVDRIEWLTGTLSDLSKLETGLIQLHMQEQPIHHVILEAVNTVYLDAEAKGIEIILMDGDQPRCSFDKKWTKEAIVNILDNAIKYSTRNSKVTIQIEHNVMFNKICITDTGMGISQADMPFIFNRFYKGKHTGVHEGIGIGLYLAKEIMKNQNGTIKVYSELGVGTTFEILFFTV</sequence>
<dbReference type="GO" id="GO:0000155">
    <property type="term" value="F:phosphorelay sensor kinase activity"/>
    <property type="evidence" value="ECO:0007669"/>
    <property type="project" value="InterPro"/>
</dbReference>
<comment type="subcellular location">
    <subcellularLocation>
        <location evidence="2">Cell membrane</location>
        <topology evidence="2">Multi-pass membrane protein</topology>
    </subcellularLocation>
</comment>
<dbReference type="InterPro" id="IPR003661">
    <property type="entry name" value="HisK_dim/P_dom"/>
</dbReference>
<dbReference type="CDD" id="cd00082">
    <property type="entry name" value="HisKA"/>
    <property type="match status" value="1"/>
</dbReference>
<evidence type="ECO:0000313" key="14">
    <source>
        <dbReference type="EMBL" id="QUI21805.1"/>
    </source>
</evidence>
<name>A0A8J8SFL5_9FIRM</name>
<dbReference type="InterPro" id="IPR005467">
    <property type="entry name" value="His_kinase_dom"/>
</dbReference>
<dbReference type="EMBL" id="CP058649">
    <property type="protein sequence ID" value="QUI21805.1"/>
    <property type="molecule type" value="Genomic_DNA"/>
</dbReference>
<organism evidence="14 15">
    <name type="scientific">Vallitalea pronyensis</name>
    <dbReference type="NCBI Taxonomy" id="1348613"/>
    <lineage>
        <taxon>Bacteria</taxon>
        <taxon>Bacillati</taxon>
        <taxon>Bacillota</taxon>
        <taxon>Clostridia</taxon>
        <taxon>Lachnospirales</taxon>
        <taxon>Vallitaleaceae</taxon>
        <taxon>Vallitalea</taxon>
    </lineage>
</organism>
<keyword evidence="10" id="KW-0902">Two-component regulatory system</keyword>
<dbReference type="PANTHER" id="PTHR45453:SF2">
    <property type="entry name" value="HISTIDINE KINASE"/>
    <property type="match status" value="1"/>
</dbReference>
<reference evidence="14" key="1">
    <citation type="submission" date="2020-07" db="EMBL/GenBank/DDBJ databases">
        <title>Vallitalea pronyensis genome.</title>
        <authorList>
            <person name="Postec A."/>
        </authorList>
    </citation>
    <scope>NUCLEOTIDE SEQUENCE</scope>
    <source>
        <strain evidence="14">FatNI3</strain>
    </source>
</reference>
<dbReference type="Gene3D" id="3.30.565.10">
    <property type="entry name" value="Histidine kinase-like ATPase, C-terminal domain"/>
    <property type="match status" value="1"/>
</dbReference>
<evidence type="ECO:0000256" key="7">
    <source>
        <dbReference type="ARBA" id="ARBA00022692"/>
    </source>
</evidence>
<dbReference type="Pfam" id="PF00512">
    <property type="entry name" value="HisKA"/>
    <property type="match status" value="1"/>
</dbReference>
<keyword evidence="8 14" id="KW-0418">Kinase</keyword>
<dbReference type="SUPFAM" id="SSF55874">
    <property type="entry name" value="ATPase domain of HSP90 chaperone/DNA topoisomerase II/histidine kinase"/>
    <property type="match status" value="1"/>
</dbReference>
<dbReference type="SMART" id="SM00388">
    <property type="entry name" value="HisKA"/>
    <property type="match status" value="1"/>
</dbReference>
<dbReference type="Pfam" id="PF02518">
    <property type="entry name" value="HATPase_c"/>
    <property type="match status" value="1"/>
</dbReference>
<evidence type="ECO:0000256" key="12">
    <source>
        <dbReference type="SAM" id="Phobius"/>
    </source>
</evidence>
<evidence type="ECO:0000256" key="8">
    <source>
        <dbReference type="ARBA" id="ARBA00022777"/>
    </source>
</evidence>
<keyword evidence="11 12" id="KW-0472">Membrane</keyword>
<dbReference type="EC" id="2.7.13.3" evidence="3"/>
<proteinExistence type="predicted"/>
<gene>
    <name evidence="14" type="ORF">HZI73_05625</name>
</gene>
<dbReference type="InterPro" id="IPR036097">
    <property type="entry name" value="HisK_dim/P_sf"/>
</dbReference>
<evidence type="ECO:0000256" key="5">
    <source>
        <dbReference type="ARBA" id="ARBA00022553"/>
    </source>
</evidence>
<feature type="transmembrane region" description="Helical" evidence="12">
    <location>
        <begin position="18"/>
        <end position="39"/>
    </location>
</feature>
<accession>A0A8J8SFL5</accession>
<dbReference type="SMART" id="SM00387">
    <property type="entry name" value="HATPase_c"/>
    <property type="match status" value="1"/>
</dbReference>
<keyword evidence="7 12" id="KW-0812">Transmembrane</keyword>
<dbReference type="Proteomes" id="UP000683246">
    <property type="component" value="Chromosome"/>
</dbReference>
<dbReference type="InterPro" id="IPR003594">
    <property type="entry name" value="HATPase_dom"/>
</dbReference>
<dbReference type="InterPro" id="IPR050351">
    <property type="entry name" value="BphY/WalK/GraS-like"/>
</dbReference>
<evidence type="ECO:0000256" key="9">
    <source>
        <dbReference type="ARBA" id="ARBA00022989"/>
    </source>
</evidence>
<evidence type="ECO:0000256" key="2">
    <source>
        <dbReference type="ARBA" id="ARBA00004651"/>
    </source>
</evidence>
<keyword evidence="9 12" id="KW-1133">Transmembrane helix</keyword>
<keyword evidence="6" id="KW-0808">Transferase</keyword>
<evidence type="ECO:0000256" key="4">
    <source>
        <dbReference type="ARBA" id="ARBA00022475"/>
    </source>
</evidence>
<dbReference type="PANTHER" id="PTHR45453">
    <property type="entry name" value="PHOSPHATE REGULON SENSOR PROTEIN PHOR"/>
    <property type="match status" value="1"/>
</dbReference>
<evidence type="ECO:0000313" key="15">
    <source>
        <dbReference type="Proteomes" id="UP000683246"/>
    </source>
</evidence>
<dbReference type="PROSITE" id="PS50109">
    <property type="entry name" value="HIS_KIN"/>
    <property type="match status" value="1"/>
</dbReference>
<evidence type="ECO:0000256" key="10">
    <source>
        <dbReference type="ARBA" id="ARBA00023012"/>
    </source>
</evidence>
<dbReference type="KEGG" id="vpy:HZI73_05625"/>
<dbReference type="InterPro" id="IPR004358">
    <property type="entry name" value="Sig_transdc_His_kin-like_C"/>
</dbReference>
<dbReference type="SUPFAM" id="SSF47384">
    <property type="entry name" value="Homodimeric domain of signal transducing histidine kinase"/>
    <property type="match status" value="1"/>
</dbReference>
<evidence type="ECO:0000256" key="6">
    <source>
        <dbReference type="ARBA" id="ARBA00022679"/>
    </source>
</evidence>
<dbReference type="AlphaFoldDB" id="A0A8J8SFL5"/>
<dbReference type="GO" id="GO:0004721">
    <property type="term" value="F:phosphoprotein phosphatase activity"/>
    <property type="evidence" value="ECO:0007669"/>
    <property type="project" value="TreeGrafter"/>
</dbReference>